<keyword evidence="1" id="KW-0472">Membrane</keyword>
<name>A0ABT5RWG4_9BURK</name>
<proteinExistence type="predicted"/>
<gene>
    <name evidence="2" type="ORF">OIN59_11380</name>
</gene>
<evidence type="ECO:0000313" key="2">
    <source>
        <dbReference type="EMBL" id="MDD2178036.1"/>
    </source>
</evidence>
<dbReference type="Proteomes" id="UP001148932">
    <property type="component" value="Unassembled WGS sequence"/>
</dbReference>
<evidence type="ECO:0000256" key="1">
    <source>
        <dbReference type="SAM" id="Phobius"/>
    </source>
</evidence>
<sequence>MIEPALVLPAPALPSVDFVPKADSPESPAMELVQDDSPAAILQVRHKKSVDDDDDADTPASDPEVSFVVAARRKAFWRKPVVRMVLGLVLVVSLLGLALQIAVQERDHIAALDVRSRPWLVKLCEPLRCELAPVRQIADVVIDSSSFNKARGDSYQLALTMKSSATIPLAMPAVELTLTDAQDQPVLRRVLLPTDMAAPAELPAKGEWGTSVSVLVTTGGARVAGYRLLAFYP</sequence>
<keyword evidence="1" id="KW-0812">Transmembrane</keyword>
<dbReference type="InterPro" id="IPR021834">
    <property type="entry name" value="DUF3426"/>
</dbReference>
<keyword evidence="1" id="KW-1133">Transmembrane helix</keyword>
<protein>
    <submittedName>
        <fullName evidence="2">DUF3426 domain-containing protein</fullName>
    </submittedName>
</protein>
<organism evidence="2 3">
    <name type="scientific">Acidovorax benzenivorans</name>
    <dbReference type="NCBI Taxonomy" id="2987520"/>
    <lineage>
        <taxon>Bacteria</taxon>
        <taxon>Pseudomonadati</taxon>
        <taxon>Pseudomonadota</taxon>
        <taxon>Betaproteobacteria</taxon>
        <taxon>Burkholderiales</taxon>
        <taxon>Comamonadaceae</taxon>
        <taxon>Acidovorax</taxon>
    </lineage>
</organism>
<reference evidence="2" key="1">
    <citation type="submission" date="2022-10" db="EMBL/GenBank/DDBJ databases">
        <title>Description of microaerobic benzene degrading bacteria.</title>
        <authorList>
            <person name="Bedics A."/>
            <person name="Tancsics A."/>
            <person name="Banerjee S."/>
        </authorList>
    </citation>
    <scope>NUCLEOTIDE SEQUENCE</scope>
    <source>
        <strain evidence="2">D2M1</strain>
    </source>
</reference>
<dbReference type="RefSeq" id="WP_274110580.1">
    <property type="nucleotide sequence ID" value="NZ_JAPCKI010000005.1"/>
</dbReference>
<dbReference type="EMBL" id="JAPCKI010000005">
    <property type="protein sequence ID" value="MDD2178036.1"/>
    <property type="molecule type" value="Genomic_DNA"/>
</dbReference>
<evidence type="ECO:0000313" key="3">
    <source>
        <dbReference type="Proteomes" id="UP001148932"/>
    </source>
</evidence>
<dbReference type="Pfam" id="PF11906">
    <property type="entry name" value="DUF3426"/>
    <property type="match status" value="1"/>
</dbReference>
<comment type="caution">
    <text evidence="2">The sequence shown here is derived from an EMBL/GenBank/DDBJ whole genome shotgun (WGS) entry which is preliminary data.</text>
</comment>
<accession>A0ABT5RWG4</accession>
<keyword evidence="3" id="KW-1185">Reference proteome</keyword>
<feature type="transmembrane region" description="Helical" evidence="1">
    <location>
        <begin position="81"/>
        <end position="103"/>
    </location>
</feature>